<sequence length="114" mass="12709">MESDEMIPIDIKCEGKDIDLEDELDEVAELPPPKKILPTKDEEKPTCKCKKCGKEYIVTEAYGTRNLKRHLELCPRKFEAPLSIPVSTVADIGLLKQGISQIISNVVADRGAKE</sequence>
<comment type="caution">
    <text evidence="1">The sequence shown here is derived from an EMBL/GenBank/DDBJ whole genome shotgun (WGS) entry which is preliminary data.</text>
</comment>
<accession>A0AAW2C339</accession>
<evidence type="ECO:0008006" key="3">
    <source>
        <dbReference type="Google" id="ProtNLM"/>
    </source>
</evidence>
<organism evidence="1 2">
    <name type="scientific">Lithocarpus litseifolius</name>
    <dbReference type="NCBI Taxonomy" id="425828"/>
    <lineage>
        <taxon>Eukaryota</taxon>
        <taxon>Viridiplantae</taxon>
        <taxon>Streptophyta</taxon>
        <taxon>Embryophyta</taxon>
        <taxon>Tracheophyta</taxon>
        <taxon>Spermatophyta</taxon>
        <taxon>Magnoliopsida</taxon>
        <taxon>eudicotyledons</taxon>
        <taxon>Gunneridae</taxon>
        <taxon>Pentapetalae</taxon>
        <taxon>rosids</taxon>
        <taxon>fabids</taxon>
        <taxon>Fagales</taxon>
        <taxon>Fagaceae</taxon>
        <taxon>Lithocarpus</taxon>
    </lineage>
</organism>
<dbReference type="Proteomes" id="UP001459277">
    <property type="component" value="Unassembled WGS sequence"/>
</dbReference>
<name>A0AAW2C339_9ROSI</name>
<gene>
    <name evidence="1" type="ORF">SO802_026514</name>
</gene>
<evidence type="ECO:0000313" key="2">
    <source>
        <dbReference type="Proteomes" id="UP001459277"/>
    </source>
</evidence>
<evidence type="ECO:0000313" key="1">
    <source>
        <dbReference type="EMBL" id="KAK9991529.1"/>
    </source>
</evidence>
<keyword evidence="2" id="KW-1185">Reference proteome</keyword>
<dbReference type="EMBL" id="JAZDWU010000009">
    <property type="protein sequence ID" value="KAK9991529.1"/>
    <property type="molecule type" value="Genomic_DNA"/>
</dbReference>
<reference evidence="1 2" key="1">
    <citation type="submission" date="2024-01" db="EMBL/GenBank/DDBJ databases">
        <title>A telomere-to-telomere, gap-free genome of sweet tea (Lithocarpus litseifolius).</title>
        <authorList>
            <person name="Zhou J."/>
        </authorList>
    </citation>
    <scope>NUCLEOTIDE SEQUENCE [LARGE SCALE GENOMIC DNA]</scope>
    <source>
        <strain evidence="1">Zhou-2022a</strain>
        <tissue evidence="1">Leaf</tissue>
    </source>
</reference>
<proteinExistence type="predicted"/>
<dbReference type="AlphaFoldDB" id="A0AAW2C339"/>
<protein>
    <recommendedName>
        <fullName evidence="3">BED-type domain-containing protein</fullName>
    </recommendedName>
</protein>